<evidence type="ECO:0000256" key="3">
    <source>
        <dbReference type="ARBA" id="ARBA00023125"/>
    </source>
</evidence>
<accession>A0ABR8RB45</accession>
<dbReference type="Gene3D" id="1.10.10.10">
    <property type="entry name" value="Winged helix-like DNA-binding domain superfamily/Winged helix DNA-binding domain"/>
    <property type="match status" value="1"/>
</dbReference>
<dbReference type="NCBIfam" id="TIGR02859">
    <property type="entry name" value="spore_sigH"/>
    <property type="match status" value="1"/>
</dbReference>
<reference evidence="8 9" key="1">
    <citation type="submission" date="2020-08" db="EMBL/GenBank/DDBJ databases">
        <title>A Genomic Blueprint of the Chicken Gut Microbiome.</title>
        <authorList>
            <person name="Gilroy R."/>
            <person name="Ravi A."/>
            <person name="Getino M."/>
            <person name="Pursley I."/>
            <person name="Horton D.L."/>
            <person name="Alikhan N.-F."/>
            <person name="Baker D."/>
            <person name="Gharbi K."/>
            <person name="Hall N."/>
            <person name="Watson M."/>
            <person name="Adriaenssens E.M."/>
            <person name="Foster-Nyarko E."/>
            <person name="Jarju S."/>
            <person name="Secka A."/>
            <person name="Antonio M."/>
            <person name="Oren A."/>
            <person name="Chaudhuri R."/>
            <person name="La Ragione R.M."/>
            <person name="Hildebrand F."/>
            <person name="Pallen M.J."/>
        </authorList>
    </citation>
    <scope>NUCLEOTIDE SEQUENCE [LARGE SCALE GENOMIC DNA]</scope>
    <source>
        <strain evidence="8 9">Sa2BUA9</strain>
    </source>
</reference>
<dbReference type="Gene3D" id="1.20.120.1810">
    <property type="match status" value="1"/>
</dbReference>
<dbReference type="InterPro" id="IPR000792">
    <property type="entry name" value="Tscrpt_reg_LuxR_C"/>
</dbReference>
<evidence type="ECO:0000259" key="6">
    <source>
        <dbReference type="PROSITE" id="PS00622"/>
    </source>
</evidence>
<dbReference type="SUPFAM" id="SSF88946">
    <property type="entry name" value="Sigma2 domain of RNA polymerase sigma factors"/>
    <property type="match status" value="1"/>
</dbReference>
<keyword evidence="4" id="KW-0804">Transcription</keyword>
<dbReference type="InterPro" id="IPR013324">
    <property type="entry name" value="RNA_pol_sigma_r3/r4-like"/>
</dbReference>
<dbReference type="InterPro" id="IPR016371">
    <property type="entry name" value="RNA_pol_sigma-H_factor"/>
</dbReference>
<evidence type="ECO:0000259" key="7">
    <source>
        <dbReference type="PROSITE" id="PS00715"/>
    </source>
</evidence>
<dbReference type="InterPro" id="IPR000943">
    <property type="entry name" value="RNA_pol_sigma70"/>
</dbReference>
<evidence type="ECO:0000313" key="9">
    <source>
        <dbReference type="Proteomes" id="UP000640786"/>
    </source>
</evidence>
<evidence type="ECO:0000256" key="4">
    <source>
        <dbReference type="ARBA" id="ARBA00023163"/>
    </source>
</evidence>
<dbReference type="InterPro" id="IPR014284">
    <property type="entry name" value="RNA_pol_sigma-70_dom"/>
</dbReference>
<dbReference type="Pfam" id="PF04542">
    <property type="entry name" value="Sigma70_r2"/>
    <property type="match status" value="1"/>
</dbReference>
<dbReference type="InterPro" id="IPR014218">
    <property type="entry name" value="RNA_pol_sigma-H"/>
</dbReference>
<feature type="domain" description="RNA polymerase sigma-70" evidence="7">
    <location>
        <begin position="67"/>
        <end position="80"/>
    </location>
</feature>
<feature type="domain" description="HTH luxR-type" evidence="6">
    <location>
        <begin position="184"/>
        <end position="211"/>
    </location>
</feature>
<keyword evidence="1" id="KW-0805">Transcription regulation</keyword>
<evidence type="ECO:0000256" key="5">
    <source>
        <dbReference type="SAM" id="Coils"/>
    </source>
</evidence>
<dbReference type="InterPro" id="IPR013325">
    <property type="entry name" value="RNA_pol_sigma_r2"/>
</dbReference>
<dbReference type="Proteomes" id="UP000640786">
    <property type="component" value="Unassembled WGS sequence"/>
</dbReference>
<dbReference type="InterPro" id="IPR007627">
    <property type="entry name" value="RNA_pol_sigma70_r2"/>
</dbReference>
<name>A0ABR8RB45_9BACI</name>
<keyword evidence="3" id="KW-0238">DNA-binding</keyword>
<dbReference type="PANTHER" id="PTHR30385:SF1">
    <property type="entry name" value="RNA POLYMERASE SIGMA-H FACTOR"/>
    <property type="match status" value="1"/>
</dbReference>
<dbReference type="PROSITE" id="PS00622">
    <property type="entry name" value="HTH_LUXR_1"/>
    <property type="match status" value="1"/>
</dbReference>
<dbReference type="PIRSF" id="PIRSF002939">
    <property type="entry name" value="RNA_polymerase_sigma-H_factor"/>
    <property type="match status" value="1"/>
</dbReference>
<keyword evidence="2" id="KW-0731">Sigma factor</keyword>
<organism evidence="8 9">
    <name type="scientific">Psychrobacillus faecigallinarum</name>
    <dbReference type="NCBI Taxonomy" id="2762235"/>
    <lineage>
        <taxon>Bacteria</taxon>
        <taxon>Bacillati</taxon>
        <taxon>Bacillota</taxon>
        <taxon>Bacilli</taxon>
        <taxon>Bacillales</taxon>
        <taxon>Bacillaceae</taxon>
        <taxon>Psychrobacillus</taxon>
    </lineage>
</organism>
<dbReference type="InterPro" id="IPR036388">
    <property type="entry name" value="WH-like_DNA-bd_sf"/>
</dbReference>
<keyword evidence="9" id="KW-1185">Reference proteome</keyword>
<dbReference type="SMART" id="SM00421">
    <property type="entry name" value="HTH_LUXR"/>
    <property type="match status" value="1"/>
</dbReference>
<dbReference type="PROSITE" id="PS00715">
    <property type="entry name" value="SIGMA70_1"/>
    <property type="match status" value="1"/>
</dbReference>
<keyword evidence="5" id="KW-0175">Coiled coil</keyword>
<protein>
    <submittedName>
        <fullName evidence="8">RNA polymerase sporulation sigma factor SigH</fullName>
    </submittedName>
</protein>
<dbReference type="NCBIfam" id="NF006145">
    <property type="entry name" value="PRK08295.1-2"/>
    <property type="match status" value="1"/>
</dbReference>
<evidence type="ECO:0000256" key="1">
    <source>
        <dbReference type="ARBA" id="ARBA00023015"/>
    </source>
</evidence>
<evidence type="ECO:0000313" key="8">
    <source>
        <dbReference type="EMBL" id="MBD7945016.1"/>
    </source>
</evidence>
<dbReference type="NCBIfam" id="NF006148">
    <property type="entry name" value="PRK08295.1-5"/>
    <property type="match status" value="1"/>
</dbReference>
<evidence type="ECO:0000256" key="2">
    <source>
        <dbReference type="ARBA" id="ARBA00023082"/>
    </source>
</evidence>
<comment type="caution">
    <text evidence="8">The sequence shown here is derived from an EMBL/GenBank/DDBJ whole genome shotgun (WGS) entry which is preliminary data.</text>
</comment>
<dbReference type="InterPro" id="IPR013249">
    <property type="entry name" value="RNA_pol_sigma70_r4_t2"/>
</dbReference>
<dbReference type="NCBIfam" id="TIGR02937">
    <property type="entry name" value="sigma70-ECF"/>
    <property type="match status" value="1"/>
</dbReference>
<gene>
    <name evidence="8" type="primary">sigH</name>
    <name evidence="8" type="ORF">H9650_12900</name>
</gene>
<sequence length="223" mass="25906">MSNLAEVTSLEKTELDLQQLDSLLDEELVEMVHQGNTEALDYLITKYRSFVRMKGRSYFLIGADREDILQEGMIGLYKAIRDFREEKLSSFRAFAELCITRQIITAIKTATRQKHIPLNSYISLDKPIYDEESDRTLMDMIAGSVVDDPEELIINRENYDYIEGKMGEILSELEQQVLALYLDGQSYQEISEELNRHVKSIDNALQRVKRKLERYMEIGSNYA</sequence>
<feature type="coiled-coil region" evidence="5">
    <location>
        <begin position="187"/>
        <end position="218"/>
    </location>
</feature>
<dbReference type="RefSeq" id="WP_144541046.1">
    <property type="nucleotide sequence ID" value="NZ_JACSQO010000006.1"/>
</dbReference>
<dbReference type="Pfam" id="PF08281">
    <property type="entry name" value="Sigma70_r4_2"/>
    <property type="match status" value="1"/>
</dbReference>
<dbReference type="PANTHER" id="PTHR30385">
    <property type="entry name" value="SIGMA FACTOR F FLAGELLAR"/>
    <property type="match status" value="1"/>
</dbReference>
<dbReference type="EMBL" id="JACSQO010000006">
    <property type="protein sequence ID" value="MBD7945016.1"/>
    <property type="molecule type" value="Genomic_DNA"/>
</dbReference>
<proteinExistence type="predicted"/>
<dbReference type="NCBIfam" id="NF006147">
    <property type="entry name" value="PRK08295.1-4"/>
    <property type="match status" value="1"/>
</dbReference>
<dbReference type="SUPFAM" id="SSF88659">
    <property type="entry name" value="Sigma3 and sigma4 domains of RNA polymerase sigma factors"/>
    <property type="match status" value="1"/>
</dbReference>